<keyword evidence="4" id="KW-0949">S-adenosyl-L-methionine</keyword>
<keyword evidence="7" id="KW-1185">Reference proteome</keyword>
<name>A0ABQ7H133_DUNSA</name>
<protein>
    <submittedName>
        <fullName evidence="6">Ribosomal RNA small subunit methyltransferase H</fullName>
    </submittedName>
</protein>
<dbReference type="PANTHER" id="PTHR11265">
    <property type="entry name" value="S-ADENOSYL-METHYLTRANSFERASE MRAW"/>
    <property type="match status" value="1"/>
</dbReference>
<dbReference type="InterPro" id="IPR002903">
    <property type="entry name" value="RsmH"/>
</dbReference>
<feature type="region of interest" description="Disordered" evidence="5">
    <location>
        <begin position="389"/>
        <end position="412"/>
    </location>
</feature>
<dbReference type="GO" id="GO:0032259">
    <property type="term" value="P:methylation"/>
    <property type="evidence" value="ECO:0007669"/>
    <property type="project" value="UniProtKB-KW"/>
</dbReference>
<reference evidence="6" key="1">
    <citation type="submission" date="2017-08" db="EMBL/GenBank/DDBJ databases">
        <authorList>
            <person name="Polle J.E."/>
            <person name="Barry K."/>
            <person name="Cushman J."/>
            <person name="Schmutz J."/>
            <person name="Tran D."/>
            <person name="Hathwaick L.T."/>
            <person name="Yim W.C."/>
            <person name="Jenkins J."/>
            <person name="Mckie-Krisberg Z.M."/>
            <person name="Prochnik S."/>
            <person name="Lindquist E."/>
            <person name="Dockter R.B."/>
            <person name="Adam C."/>
            <person name="Molina H."/>
            <person name="Bunkerborg J."/>
            <person name="Jin E."/>
            <person name="Buchheim M."/>
            <person name="Magnuson J."/>
        </authorList>
    </citation>
    <scope>NUCLEOTIDE SEQUENCE</scope>
    <source>
        <strain evidence="6">CCAP 19/18</strain>
    </source>
</reference>
<dbReference type="PANTHER" id="PTHR11265:SF0">
    <property type="entry name" value="12S RRNA N4-METHYLCYTIDINE METHYLTRANSFERASE"/>
    <property type="match status" value="1"/>
</dbReference>
<dbReference type="EMBL" id="MU069510">
    <property type="protein sequence ID" value="KAF5840562.1"/>
    <property type="molecule type" value="Genomic_DNA"/>
</dbReference>
<comment type="caution">
    <text evidence="6">The sequence shown here is derived from an EMBL/GenBank/DDBJ whole genome shotgun (WGS) entry which is preliminary data.</text>
</comment>
<dbReference type="Gene3D" id="1.10.150.170">
    <property type="entry name" value="Putative methyltransferase TM0872, insert domain"/>
    <property type="match status" value="1"/>
</dbReference>
<dbReference type="Pfam" id="PF01795">
    <property type="entry name" value="Methyltransf_5"/>
    <property type="match status" value="1"/>
</dbReference>
<evidence type="ECO:0000313" key="6">
    <source>
        <dbReference type="EMBL" id="KAF5840562.1"/>
    </source>
</evidence>
<comment type="similarity">
    <text evidence="1">Belongs to the methyltransferase superfamily. RsmH family.</text>
</comment>
<feature type="region of interest" description="Disordered" evidence="5">
    <location>
        <begin position="40"/>
        <end position="62"/>
    </location>
</feature>
<dbReference type="SUPFAM" id="SSF81799">
    <property type="entry name" value="Putative methyltransferase TM0872, insert domain"/>
    <property type="match status" value="1"/>
</dbReference>
<dbReference type="InterPro" id="IPR023397">
    <property type="entry name" value="SAM-dep_MeTrfase_MraW_recog"/>
</dbReference>
<feature type="compositionally biased region" description="Basic and acidic residues" evidence="5">
    <location>
        <begin position="403"/>
        <end position="412"/>
    </location>
</feature>
<evidence type="ECO:0000256" key="5">
    <source>
        <dbReference type="SAM" id="MobiDB-lite"/>
    </source>
</evidence>
<sequence>MLHGSKQLRVHLQDAAAARPLRFLLYPLLRAHPSIVSTCSASADRVVTDPDSRGSRSADNPPHVPVLFKEVLQLLQPAQPGRQLQVYVDGTLGSGGHASLIMQANKDLKALVGVDLDPTAHAIAQPKLRALAHPDTTLHFVQANYSEAARHLHHLPAPPSLGLPSGASLHGHVDGMLMDLGVSSMQIDTAERGFSFLREGPLDMRMDPGARLSAEEAVNTWSEAELGRIIRDYGEEKMWRQVASRIIQAREHESIRTTQQLTQAIGFTHVQTKGGGGAKKKKGNKSQIHPATRTFQALRIAVNDEINKLEQAVPAAIDALAPHGRLAVISFHSLEDRAVKHAFSRAVGKPTPEEQHLTYGPGKYEFLDQLEARATCKLVTRKPVVAGQEELQSNPRSRSAKLRVVERKGSES</sequence>
<dbReference type="GO" id="GO:0008168">
    <property type="term" value="F:methyltransferase activity"/>
    <property type="evidence" value="ECO:0007669"/>
    <property type="project" value="UniProtKB-KW"/>
</dbReference>
<keyword evidence="2 6" id="KW-0489">Methyltransferase</keyword>
<gene>
    <name evidence="6" type="ORF">DUNSADRAFT_16360</name>
</gene>
<evidence type="ECO:0000313" key="7">
    <source>
        <dbReference type="Proteomes" id="UP000815325"/>
    </source>
</evidence>
<dbReference type="Gene3D" id="3.40.50.150">
    <property type="entry name" value="Vaccinia Virus protein VP39"/>
    <property type="match status" value="1"/>
</dbReference>
<evidence type="ECO:0000256" key="3">
    <source>
        <dbReference type="ARBA" id="ARBA00022679"/>
    </source>
</evidence>
<dbReference type="Proteomes" id="UP000815325">
    <property type="component" value="Unassembled WGS sequence"/>
</dbReference>
<keyword evidence="3" id="KW-0808">Transferase</keyword>
<dbReference type="InterPro" id="IPR029063">
    <property type="entry name" value="SAM-dependent_MTases_sf"/>
</dbReference>
<dbReference type="SUPFAM" id="SSF53335">
    <property type="entry name" value="S-adenosyl-L-methionine-dependent methyltransferases"/>
    <property type="match status" value="1"/>
</dbReference>
<proteinExistence type="inferred from homology"/>
<evidence type="ECO:0000256" key="2">
    <source>
        <dbReference type="ARBA" id="ARBA00022603"/>
    </source>
</evidence>
<evidence type="ECO:0000256" key="1">
    <source>
        <dbReference type="ARBA" id="ARBA00010396"/>
    </source>
</evidence>
<organism evidence="6 7">
    <name type="scientific">Dunaliella salina</name>
    <name type="common">Green alga</name>
    <name type="synonym">Protococcus salinus</name>
    <dbReference type="NCBI Taxonomy" id="3046"/>
    <lineage>
        <taxon>Eukaryota</taxon>
        <taxon>Viridiplantae</taxon>
        <taxon>Chlorophyta</taxon>
        <taxon>core chlorophytes</taxon>
        <taxon>Chlorophyceae</taxon>
        <taxon>CS clade</taxon>
        <taxon>Chlamydomonadales</taxon>
        <taxon>Dunaliellaceae</taxon>
        <taxon>Dunaliella</taxon>
    </lineage>
</organism>
<dbReference type="NCBIfam" id="TIGR00006">
    <property type="entry name" value="16S rRNA (cytosine(1402)-N(4))-methyltransferase RsmH"/>
    <property type="match status" value="1"/>
</dbReference>
<feature type="compositionally biased region" description="Basic and acidic residues" evidence="5">
    <location>
        <begin position="46"/>
        <end position="56"/>
    </location>
</feature>
<accession>A0ABQ7H133</accession>
<dbReference type="HAMAP" id="MF_01007">
    <property type="entry name" value="16SrRNA_methyltr_H"/>
    <property type="match status" value="1"/>
</dbReference>
<evidence type="ECO:0000256" key="4">
    <source>
        <dbReference type="ARBA" id="ARBA00022691"/>
    </source>
</evidence>